<feature type="compositionally biased region" description="Low complexity" evidence="7">
    <location>
        <begin position="25"/>
        <end position="35"/>
    </location>
</feature>
<feature type="compositionally biased region" description="Low complexity" evidence="7">
    <location>
        <begin position="124"/>
        <end position="152"/>
    </location>
</feature>
<evidence type="ECO:0008006" key="11">
    <source>
        <dbReference type="Google" id="ProtNLM"/>
    </source>
</evidence>
<dbReference type="Pfam" id="PF05423">
    <property type="entry name" value="Mycobact_memb"/>
    <property type="match status" value="1"/>
</dbReference>
<sequence>MGMTDSPRREGSDPTQPLGSGYPVDYPEPAYADQPPYQPPGYPAGPNSMSNPTQQLPPYPSYGYGPNATGQYGTGYPPPGQPPEQEPDDDGPRMWLWILAAVAVLLVVGLVIALVIINSSQQETVVAPPVSPQPSATTTRSTPTTTSHIPSPTAAPPITTPTSPTTSSAPGATDTVTYSVTGEGRAINITYIDTGNMLQTEFNVMLPWSKQVELPQPASQTASVTVINFGPEISCSVTVNGVQTQHRTGTGLTVCAGAAP</sequence>
<keyword evidence="6 8" id="KW-0472">Membrane</keyword>
<evidence type="ECO:0000313" key="10">
    <source>
        <dbReference type="Proteomes" id="UP000195331"/>
    </source>
</evidence>
<keyword evidence="10" id="KW-1185">Reference proteome</keyword>
<feature type="region of interest" description="Disordered" evidence="7">
    <location>
        <begin position="123"/>
        <end position="177"/>
    </location>
</feature>
<evidence type="ECO:0000256" key="6">
    <source>
        <dbReference type="ARBA" id="ARBA00023136"/>
    </source>
</evidence>
<organism evidence="9 10">
    <name type="scientific">Mycobacterium dioxanotrophicus</name>
    <dbReference type="NCBI Taxonomy" id="482462"/>
    <lineage>
        <taxon>Bacteria</taxon>
        <taxon>Bacillati</taxon>
        <taxon>Actinomycetota</taxon>
        <taxon>Actinomycetes</taxon>
        <taxon>Mycobacteriales</taxon>
        <taxon>Mycobacteriaceae</taxon>
        <taxon>Mycobacterium</taxon>
    </lineage>
</organism>
<keyword evidence="4 8" id="KW-0812">Transmembrane</keyword>
<evidence type="ECO:0000256" key="5">
    <source>
        <dbReference type="ARBA" id="ARBA00022989"/>
    </source>
</evidence>
<keyword evidence="3" id="KW-1003">Cell membrane</keyword>
<feature type="compositionally biased region" description="Low complexity" evidence="7">
    <location>
        <begin position="160"/>
        <end position="175"/>
    </location>
</feature>
<accession>A0A1Y0C1L7</accession>
<dbReference type="Gene3D" id="2.60.40.2880">
    <property type="entry name" value="MmpS1-5, C-terminal soluble domain"/>
    <property type="match status" value="1"/>
</dbReference>
<dbReference type="KEGG" id="mdx:BTO20_11055"/>
<dbReference type="AlphaFoldDB" id="A0A1Y0C1L7"/>
<keyword evidence="5 8" id="KW-1133">Transmembrane helix</keyword>
<dbReference type="InterPro" id="IPR038468">
    <property type="entry name" value="MmpS_C"/>
</dbReference>
<evidence type="ECO:0000256" key="2">
    <source>
        <dbReference type="ARBA" id="ARBA00007531"/>
    </source>
</evidence>
<dbReference type="GO" id="GO:0005886">
    <property type="term" value="C:plasma membrane"/>
    <property type="evidence" value="ECO:0007669"/>
    <property type="project" value="UniProtKB-SubCell"/>
</dbReference>
<reference evidence="9 10" key="1">
    <citation type="submission" date="2017-04" db="EMBL/GenBank/DDBJ databases">
        <title>Whole Genome Sequence of 1,4-Dioxane Degrading Bacterium Mycobacterium dioxanotrophicus PH-06.</title>
        <authorList>
            <person name="He Y."/>
        </authorList>
    </citation>
    <scope>NUCLEOTIDE SEQUENCE [LARGE SCALE GENOMIC DNA]</scope>
    <source>
        <strain evidence="9 10">PH-06</strain>
    </source>
</reference>
<dbReference type="EMBL" id="CP020809">
    <property type="protein sequence ID" value="ART69052.1"/>
    <property type="molecule type" value="Genomic_DNA"/>
</dbReference>
<feature type="compositionally biased region" description="Basic and acidic residues" evidence="7">
    <location>
        <begin position="1"/>
        <end position="12"/>
    </location>
</feature>
<name>A0A1Y0C1L7_9MYCO</name>
<feature type="transmembrane region" description="Helical" evidence="8">
    <location>
        <begin position="94"/>
        <end position="117"/>
    </location>
</feature>
<gene>
    <name evidence="9" type="ORF">BTO20_11055</name>
</gene>
<comment type="similarity">
    <text evidence="2">Belongs to the MmpS family.</text>
</comment>
<evidence type="ECO:0000256" key="8">
    <source>
        <dbReference type="SAM" id="Phobius"/>
    </source>
</evidence>
<protein>
    <recommendedName>
        <fullName evidence="11">Mycobacterium membrane protein</fullName>
    </recommendedName>
</protein>
<dbReference type="OrthoDB" id="4753136at2"/>
<evidence type="ECO:0000256" key="3">
    <source>
        <dbReference type="ARBA" id="ARBA00022475"/>
    </source>
</evidence>
<evidence type="ECO:0000256" key="4">
    <source>
        <dbReference type="ARBA" id="ARBA00022692"/>
    </source>
</evidence>
<dbReference type="InterPro" id="IPR008693">
    <property type="entry name" value="MmpS"/>
</dbReference>
<dbReference type="Proteomes" id="UP000195331">
    <property type="component" value="Chromosome"/>
</dbReference>
<evidence type="ECO:0000313" key="9">
    <source>
        <dbReference type="EMBL" id="ART69052.1"/>
    </source>
</evidence>
<feature type="region of interest" description="Disordered" evidence="7">
    <location>
        <begin position="1"/>
        <end position="89"/>
    </location>
</feature>
<proteinExistence type="inferred from homology"/>
<evidence type="ECO:0000256" key="7">
    <source>
        <dbReference type="SAM" id="MobiDB-lite"/>
    </source>
</evidence>
<comment type="subcellular location">
    <subcellularLocation>
        <location evidence="1">Cell membrane</location>
    </subcellularLocation>
</comment>
<evidence type="ECO:0000256" key="1">
    <source>
        <dbReference type="ARBA" id="ARBA00004236"/>
    </source>
</evidence>